<dbReference type="SMART" id="SM00116">
    <property type="entry name" value="CBS"/>
    <property type="match status" value="2"/>
</dbReference>
<dbReference type="SUPFAM" id="SSF54631">
    <property type="entry name" value="CBS-domain pair"/>
    <property type="match status" value="1"/>
</dbReference>
<keyword evidence="7 9" id="KW-0472">Membrane</keyword>
<evidence type="ECO:0000259" key="11">
    <source>
        <dbReference type="PROSITE" id="PS51371"/>
    </source>
</evidence>
<evidence type="ECO:0000256" key="3">
    <source>
        <dbReference type="ARBA" id="ARBA00022692"/>
    </source>
</evidence>
<dbReference type="Gene3D" id="3.10.580.10">
    <property type="entry name" value="CBS-domain"/>
    <property type="match status" value="1"/>
</dbReference>
<evidence type="ECO:0000256" key="9">
    <source>
        <dbReference type="PROSITE-ProRule" id="PRU01193"/>
    </source>
</evidence>
<dbReference type="Proteomes" id="UP000594771">
    <property type="component" value="Chromosome"/>
</dbReference>
<sequence length="440" mass="49872">MDDSFLVSIIIFFVCVLLSAYFSSSETAFTSASSIRLQNEAELGDERAKQALDLQNQFDSLLSTILIGNNFVNIAASSIATVVFIELIPEYGATIATVFTTVTLLLFSEITPKLIAKIVPEPFAKFSTPYLRAIMWLFTPLVWLVNQWQKMVQHFFPLEAQEGISEEELLSMVDEARVGGSIEHDEQRLVKAAIRFDDREVSAIITPRIDVEAIDVSDSDQEIEAIFENQPYSRLLVYEEDIDNVLGVLHERDFNRYLREKFKHPEKKILLNSLLLDTFSIPQNMKLATLLRQMQAKQIHMAVVRDEHGGMIGIVTMEDVLEELVGEIWDEDDVVTQDIETIEEGQHYVFSGGCAIEKSQPLLQLPLKEANLYHTINGFATHYLGKLPELGDHFAVGAWVFEVVEEDKQRVGKLDAKRLPEDEIVGQAAQYEESDHDKEE</sequence>
<keyword evidence="3 9" id="KW-0812">Transmembrane</keyword>
<evidence type="ECO:0000256" key="10">
    <source>
        <dbReference type="SAM" id="Phobius"/>
    </source>
</evidence>
<evidence type="ECO:0000256" key="8">
    <source>
        <dbReference type="PROSITE-ProRule" id="PRU00703"/>
    </source>
</evidence>
<protein>
    <submittedName>
        <fullName evidence="13">Hemolysin family protein</fullName>
    </submittedName>
    <submittedName>
        <fullName evidence="14">HlyC/CorC family transporter</fullName>
    </submittedName>
</protein>
<evidence type="ECO:0000313" key="15">
    <source>
        <dbReference type="Proteomes" id="UP000594771"/>
    </source>
</evidence>
<dbReference type="GO" id="GO:0050660">
    <property type="term" value="F:flavin adenine dinucleotide binding"/>
    <property type="evidence" value="ECO:0007669"/>
    <property type="project" value="InterPro"/>
</dbReference>
<evidence type="ECO:0000259" key="12">
    <source>
        <dbReference type="PROSITE" id="PS51846"/>
    </source>
</evidence>
<dbReference type="InterPro" id="IPR046342">
    <property type="entry name" value="CBS_dom_sf"/>
</dbReference>
<comment type="subcellular location">
    <subcellularLocation>
        <location evidence="1">Membrane</location>
        <topology evidence="1">Multi-pass membrane protein</topology>
    </subcellularLocation>
</comment>
<dbReference type="InterPro" id="IPR002550">
    <property type="entry name" value="CNNM"/>
</dbReference>
<evidence type="ECO:0000313" key="16">
    <source>
        <dbReference type="Proteomes" id="UP001069145"/>
    </source>
</evidence>
<dbReference type="Proteomes" id="UP001069145">
    <property type="component" value="Unassembled WGS sequence"/>
</dbReference>
<dbReference type="Pfam" id="PF01595">
    <property type="entry name" value="CNNM"/>
    <property type="match status" value="1"/>
</dbReference>
<dbReference type="PANTHER" id="PTHR22777">
    <property type="entry name" value="HEMOLYSIN-RELATED"/>
    <property type="match status" value="1"/>
</dbReference>
<keyword evidence="6 8" id="KW-0129">CBS domain</keyword>
<dbReference type="InterPro" id="IPR000644">
    <property type="entry name" value="CBS_dom"/>
</dbReference>
<feature type="transmembrane region" description="Helical" evidence="10">
    <location>
        <begin position="91"/>
        <end position="108"/>
    </location>
</feature>
<dbReference type="InterPro" id="IPR016169">
    <property type="entry name" value="FAD-bd_PCMH_sub2"/>
</dbReference>
<dbReference type="AlphaFoldDB" id="A0A0X8FFW7"/>
<organism evidence="14 15">
    <name type="scientific">Aerococcus urinae</name>
    <dbReference type="NCBI Taxonomy" id="1376"/>
    <lineage>
        <taxon>Bacteria</taxon>
        <taxon>Bacillati</taxon>
        <taxon>Bacillota</taxon>
        <taxon>Bacilli</taxon>
        <taxon>Lactobacillales</taxon>
        <taxon>Aerococcaceae</taxon>
        <taxon>Aerococcus</taxon>
    </lineage>
</organism>
<proteinExistence type="inferred from homology"/>
<evidence type="ECO:0000313" key="13">
    <source>
        <dbReference type="EMBL" id="MCY3053556.1"/>
    </source>
</evidence>
<feature type="domain" description="CBS" evidence="11">
    <location>
        <begin position="205"/>
        <end position="266"/>
    </location>
</feature>
<reference evidence="14 15" key="1">
    <citation type="submission" date="2020-12" db="EMBL/GenBank/DDBJ databases">
        <title>FDA dAtabase for Regulatory Grade micrObial Sequences (FDA-ARGOS): Supporting development and validation of Infectious Disease Dx tests.</title>
        <authorList>
            <person name="Sproer C."/>
            <person name="Gronow S."/>
            <person name="Severitt S."/>
            <person name="Schroder I."/>
            <person name="Tallon L."/>
            <person name="Sadzewicz L."/>
            <person name="Zhao X."/>
            <person name="Boylan J."/>
            <person name="Ott S."/>
            <person name="Bowen H."/>
            <person name="Vavikolanu K."/>
            <person name="Mehta A."/>
            <person name="Aluvathingal J."/>
            <person name="Nadendla S."/>
            <person name="Lowell S."/>
            <person name="Myers T."/>
            <person name="Yan Y."/>
            <person name="Sichtig H."/>
        </authorList>
    </citation>
    <scope>NUCLEOTIDE SEQUENCE [LARGE SCALE GENOMIC DNA]</scope>
    <source>
        <strain evidence="14 15">FDAARGOS_911</strain>
    </source>
</reference>
<dbReference type="EMBL" id="JAOTML010000006">
    <property type="protein sequence ID" value="MCY3053556.1"/>
    <property type="molecule type" value="Genomic_DNA"/>
</dbReference>
<feature type="transmembrane region" description="Helical" evidence="10">
    <location>
        <begin position="61"/>
        <end position="85"/>
    </location>
</feature>
<dbReference type="Pfam" id="PF03471">
    <property type="entry name" value="CorC_HlyC"/>
    <property type="match status" value="1"/>
</dbReference>
<feature type="transmembrane region" description="Helical" evidence="10">
    <location>
        <begin position="6"/>
        <end position="24"/>
    </location>
</feature>
<dbReference type="EMBL" id="CP065662">
    <property type="protein sequence ID" value="QPS01737.1"/>
    <property type="molecule type" value="Genomic_DNA"/>
</dbReference>
<feature type="domain" description="CBS" evidence="11">
    <location>
        <begin position="271"/>
        <end position="331"/>
    </location>
</feature>
<evidence type="ECO:0000256" key="1">
    <source>
        <dbReference type="ARBA" id="ARBA00004141"/>
    </source>
</evidence>
<evidence type="ECO:0000256" key="5">
    <source>
        <dbReference type="ARBA" id="ARBA00022989"/>
    </source>
</evidence>
<feature type="domain" description="CNNM transmembrane" evidence="12">
    <location>
        <begin position="1"/>
        <end position="186"/>
    </location>
</feature>
<dbReference type="Pfam" id="PF00571">
    <property type="entry name" value="CBS"/>
    <property type="match status" value="2"/>
</dbReference>
<dbReference type="GeneID" id="35767019"/>
<evidence type="ECO:0000256" key="7">
    <source>
        <dbReference type="ARBA" id="ARBA00023136"/>
    </source>
</evidence>
<dbReference type="SMART" id="SM01091">
    <property type="entry name" value="CorC_HlyC"/>
    <property type="match status" value="1"/>
</dbReference>
<dbReference type="PROSITE" id="PS51371">
    <property type="entry name" value="CBS"/>
    <property type="match status" value="2"/>
</dbReference>
<evidence type="ECO:0000313" key="14">
    <source>
        <dbReference type="EMBL" id="QPS01737.1"/>
    </source>
</evidence>
<reference evidence="13" key="2">
    <citation type="submission" date="2022-09" db="EMBL/GenBank/DDBJ databases">
        <title>Aerococcus urinae taxonomy study.</title>
        <authorList>
            <person name="Christensen J."/>
            <person name="Senneby E."/>
        </authorList>
    </citation>
    <scope>NUCLEOTIDE SEQUENCE</scope>
    <source>
        <strain evidence="13">NLD-066-U95</strain>
    </source>
</reference>
<dbReference type="FunFam" id="3.10.580.10:FF:000002">
    <property type="entry name" value="Magnesium/cobalt efflux protein CorC"/>
    <property type="match status" value="1"/>
</dbReference>
<dbReference type="GO" id="GO:0005886">
    <property type="term" value="C:plasma membrane"/>
    <property type="evidence" value="ECO:0007669"/>
    <property type="project" value="TreeGrafter"/>
</dbReference>
<keyword evidence="4" id="KW-0677">Repeat</keyword>
<dbReference type="InterPro" id="IPR005170">
    <property type="entry name" value="Transptr-assoc_dom"/>
</dbReference>
<dbReference type="OrthoDB" id="9798188at2"/>
<dbReference type="PROSITE" id="PS51846">
    <property type="entry name" value="CNNM"/>
    <property type="match status" value="1"/>
</dbReference>
<comment type="similarity">
    <text evidence="2">Belongs to the UPF0053 family.</text>
</comment>
<dbReference type="RefSeq" id="WP_060778984.1">
    <property type="nucleotide sequence ID" value="NZ_CAJHLF010000006.1"/>
</dbReference>
<evidence type="ECO:0000256" key="4">
    <source>
        <dbReference type="ARBA" id="ARBA00022737"/>
    </source>
</evidence>
<keyword evidence="16" id="KW-1185">Reference proteome</keyword>
<gene>
    <name evidence="14" type="ORF">I6G68_01300</name>
    <name evidence="13" type="ORF">ODY43_06095</name>
</gene>
<dbReference type="PANTHER" id="PTHR22777:SF17">
    <property type="entry name" value="UPF0053 PROTEIN SLL0260"/>
    <property type="match status" value="1"/>
</dbReference>
<name>A0A0X8FFW7_9LACT</name>
<keyword evidence="5 9" id="KW-1133">Transmembrane helix</keyword>
<dbReference type="KEGG" id="aun:AWM73_08710"/>
<evidence type="ECO:0000256" key="2">
    <source>
        <dbReference type="ARBA" id="ARBA00006337"/>
    </source>
</evidence>
<dbReference type="Gene3D" id="3.30.465.10">
    <property type="match status" value="1"/>
</dbReference>
<dbReference type="InterPro" id="IPR044751">
    <property type="entry name" value="Ion_transp-like_CBS"/>
</dbReference>
<accession>A0A0X8FFW7</accession>
<dbReference type="SUPFAM" id="SSF56176">
    <property type="entry name" value="FAD-binding/transporter-associated domain-like"/>
    <property type="match status" value="1"/>
</dbReference>
<evidence type="ECO:0000256" key="6">
    <source>
        <dbReference type="ARBA" id="ARBA00023122"/>
    </source>
</evidence>
<dbReference type="InterPro" id="IPR036318">
    <property type="entry name" value="FAD-bd_PCMH-like_sf"/>
</dbReference>
<dbReference type="CDD" id="cd04590">
    <property type="entry name" value="CBS_pair_CorC_HlyC_assoc"/>
    <property type="match status" value="1"/>
</dbReference>